<organism evidence="2 3">
    <name type="scientific">Flavobacterium frigidimaris</name>
    <dbReference type="NCBI Taxonomy" id="262320"/>
    <lineage>
        <taxon>Bacteria</taxon>
        <taxon>Pseudomonadati</taxon>
        <taxon>Bacteroidota</taxon>
        <taxon>Flavobacteriia</taxon>
        <taxon>Flavobacteriales</taxon>
        <taxon>Flavobacteriaceae</taxon>
        <taxon>Flavobacterium</taxon>
    </lineage>
</organism>
<feature type="chain" id="PRO_5046404448" evidence="1">
    <location>
        <begin position="18"/>
        <end position="145"/>
    </location>
</feature>
<comment type="caution">
    <text evidence="2">The sequence shown here is derived from an EMBL/GenBank/DDBJ whole genome shotgun (WGS) entry which is preliminary data.</text>
</comment>
<evidence type="ECO:0000256" key="1">
    <source>
        <dbReference type="SAM" id="SignalP"/>
    </source>
</evidence>
<dbReference type="RefSeq" id="WP_074658998.1">
    <property type="nucleotide sequence ID" value="NZ_MUGV01000018.1"/>
</dbReference>
<dbReference type="Proteomes" id="UP000198382">
    <property type="component" value="Unassembled WGS sequence"/>
</dbReference>
<keyword evidence="1" id="KW-0732">Signal</keyword>
<gene>
    <name evidence="2" type="ORF">B0A65_11425</name>
</gene>
<evidence type="ECO:0000313" key="2">
    <source>
        <dbReference type="EMBL" id="OXA79149.1"/>
    </source>
</evidence>
<dbReference type="EMBL" id="MUGV01000018">
    <property type="protein sequence ID" value="OXA79149.1"/>
    <property type="molecule type" value="Genomic_DNA"/>
</dbReference>
<evidence type="ECO:0000313" key="3">
    <source>
        <dbReference type="Proteomes" id="UP000198382"/>
    </source>
</evidence>
<proteinExistence type="predicted"/>
<name>A0ABX4BQE4_FLAFR</name>
<sequence length="145" mass="16732">MKIKIFLLLAFSLNSCAQNSNKSDFKKSDVPKEYQDLLINIETLKTGMISYMNEANPDYTEKDVNQCVVILQSYILEIAKSNSKKDGIEIIKSKIQELNELNKKCGDQLIETGEREQIAEIIISAGYKKGYNQKDEDITEQWREW</sequence>
<accession>A0ABX4BQE4</accession>
<reference evidence="2 3" key="1">
    <citation type="submission" date="2016-11" db="EMBL/GenBank/DDBJ databases">
        <title>Whole genomes of Flavobacteriaceae.</title>
        <authorList>
            <person name="Stine C."/>
            <person name="Li C."/>
            <person name="Tadesse D."/>
        </authorList>
    </citation>
    <scope>NUCLEOTIDE SEQUENCE [LARGE SCALE GENOMIC DNA]</scope>
    <source>
        <strain evidence="2 3">DSM 15937</strain>
    </source>
</reference>
<protein>
    <submittedName>
        <fullName evidence="2">Uncharacterized protein</fullName>
    </submittedName>
</protein>
<feature type="signal peptide" evidence="1">
    <location>
        <begin position="1"/>
        <end position="17"/>
    </location>
</feature>
<keyword evidence="3" id="KW-1185">Reference proteome</keyword>